<feature type="transmembrane region" description="Helical" evidence="1">
    <location>
        <begin position="428"/>
        <end position="444"/>
    </location>
</feature>
<feature type="transmembrane region" description="Helical" evidence="1">
    <location>
        <begin position="234"/>
        <end position="264"/>
    </location>
</feature>
<dbReference type="PANTHER" id="PTHR37422:SF13">
    <property type="entry name" value="LIPOPOLYSACCHARIDE BIOSYNTHESIS PROTEIN PA4999-RELATED"/>
    <property type="match status" value="1"/>
</dbReference>
<feature type="transmembrane region" description="Helical" evidence="1">
    <location>
        <begin position="276"/>
        <end position="301"/>
    </location>
</feature>
<evidence type="ECO:0000313" key="3">
    <source>
        <dbReference type="Proteomes" id="UP000318521"/>
    </source>
</evidence>
<accession>A0A554A3V1</accession>
<reference evidence="2 3" key="1">
    <citation type="submission" date="2019-07" db="EMBL/GenBank/DDBJ databases">
        <authorList>
            <person name="Park Y.J."/>
            <person name="Jeong S.E."/>
            <person name="Jung H.S."/>
        </authorList>
    </citation>
    <scope>NUCLEOTIDE SEQUENCE [LARGE SCALE GENOMIC DNA]</scope>
    <source>
        <strain evidence="3">P16(2019)</strain>
    </source>
</reference>
<feature type="transmembrane region" description="Helical" evidence="1">
    <location>
        <begin position="79"/>
        <end position="99"/>
    </location>
</feature>
<feature type="transmembrane region" description="Helical" evidence="1">
    <location>
        <begin position="377"/>
        <end position="396"/>
    </location>
</feature>
<evidence type="ECO:0000256" key="1">
    <source>
        <dbReference type="SAM" id="Phobius"/>
    </source>
</evidence>
<dbReference type="InterPro" id="IPR051533">
    <property type="entry name" value="WaaL-like"/>
</dbReference>
<feature type="transmembrane region" description="Helical" evidence="1">
    <location>
        <begin position="39"/>
        <end position="59"/>
    </location>
</feature>
<protein>
    <recommendedName>
        <fullName evidence="4">O-antigen ligase family protein</fullName>
    </recommendedName>
</protein>
<dbReference type="RefSeq" id="WP_143846714.1">
    <property type="nucleotide sequence ID" value="NZ_VLXZ01000001.1"/>
</dbReference>
<dbReference type="EMBL" id="VLXZ01000001">
    <property type="protein sequence ID" value="TSB48369.1"/>
    <property type="molecule type" value="Genomic_DNA"/>
</dbReference>
<name>A0A554A3V1_9BACI</name>
<keyword evidence="3" id="KW-1185">Reference proteome</keyword>
<organism evidence="2 3">
    <name type="scientific">Alkalicoccobacillus porphyridii</name>
    <dbReference type="NCBI Taxonomy" id="2597270"/>
    <lineage>
        <taxon>Bacteria</taxon>
        <taxon>Bacillati</taxon>
        <taxon>Bacillota</taxon>
        <taxon>Bacilli</taxon>
        <taxon>Bacillales</taxon>
        <taxon>Bacillaceae</taxon>
        <taxon>Alkalicoccobacillus</taxon>
    </lineage>
</organism>
<feature type="transmembrane region" description="Helical" evidence="1">
    <location>
        <begin position="151"/>
        <end position="171"/>
    </location>
</feature>
<dbReference type="OrthoDB" id="2806172at2"/>
<dbReference type="Proteomes" id="UP000318521">
    <property type="component" value="Unassembled WGS sequence"/>
</dbReference>
<keyword evidence="1" id="KW-0812">Transmembrane</keyword>
<gene>
    <name evidence="2" type="ORF">FN960_02100</name>
</gene>
<sequence length="469" mass="53732">MILTLKKTINKYQTFILWGTLALFAFLAPFAVVSAYQNAFPLATSVLISSLTVVLLGLVFWGSEHRHSLRHVLKNPSSWVVLALLIPAVLAVMAATYNLTVMHSAEFIQYYQSSMIRRILNGTLYMCIILIFLMLIQQMNTRELQVLGKSYTAGIYILIVYGVWQFLHFLIGYPAPDFETRSAVHSVSSDVLINFRLTSLTEEPSFLVPFLIDGLIIGFMIFESKTKYVWQLFLPAVFVLFFSFSVSGYANIVIVGLFVLWLFISLKMIPIKKLLITMGALTVPLIASIVWKWSLFVGLLMPIIGRFDVLFDVTRHSRLYMLVYPFVWLTDFSWVNTLFGFGPGSYDFLAKTKFLSYGSRLSSTSNNVFVDLLFEHGLIGGTIFLIVFILFFFYLYRRRKLSSYYVYGVILWFHLGVTSLYRSDFVSPRFWLIVMVTILCAELGRRATLQPQWTNETNKLQVRKVGDSS</sequence>
<evidence type="ECO:0008006" key="4">
    <source>
        <dbReference type="Google" id="ProtNLM"/>
    </source>
</evidence>
<evidence type="ECO:0000313" key="2">
    <source>
        <dbReference type="EMBL" id="TSB48369.1"/>
    </source>
</evidence>
<keyword evidence="1" id="KW-0472">Membrane</keyword>
<keyword evidence="1" id="KW-1133">Transmembrane helix</keyword>
<feature type="transmembrane region" description="Helical" evidence="1">
    <location>
        <begin position="206"/>
        <end position="222"/>
    </location>
</feature>
<dbReference type="AlphaFoldDB" id="A0A554A3V1"/>
<feature type="transmembrane region" description="Helical" evidence="1">
    <location>
        <begin position="403"/>
        <end position="422"/>
    </location>
</feature>
<dbReference type="PANTHER" id="PTHR37422">
    <property type="entry name" value="TEICHURONIC ACID BIOSYNTHESIS PROTEIN TUAE"/>
    <property type="match status" value="1"/>
</dbReference>
<feature type="transmembrane region" description="Helical" evidence="1">
    <location>
        <begin position="119"/>
        <end position="139"/>
    </location>
</feature>
<proteinExistence type="predicted"/>
<comment type="caution">
    <text evidence="2">The sequence shown here is derived from an EMBL/GenBank/DDBJ whole genome shotgun (WGS) entry which is preliminary data.</text>
</comment>
<feature type="transmembrane region" description="Helical" evidence="1">
    <location>
        <begin position="322"/>
        <end position="341"/>
    </location>
</feature>
<feature type="transmembrane region" description="Helical" evidence="1">
    <location>
        <begin position="12"/>
        <end position="33"/>
    </location>
</feature>